<dbReference type="Gene3D" id="3.10.290.10">
    <property type="entry name" value="RNA-binding S4 domain"/>
    <property type="match status" value="1"/>
</dbReference>
<dbReference type="NCBIfam" id="TIGR00005">
    <property type="entry name" value="rluA_subfam"/>
    <property type="match status" value="1"/>
</dbReference>
<name>A0A1Y4DA86_9BACT</name>
<dbReference type="InterPro" id="IPR002942">
    <property type="entry name" value="S4_RNA-bd"/>
</dbReference>
<comment type="catalytic activity">
    <reaction evidence="5">
        <text>a uridine in RNA = a pseudouridine in RNA</text>
        <dbReference type="Rhea" id="RHEA:48348"/>
        <dbReference type="Rhea" id="RHEA-COMP:12068"/>
        <dbReference type="Rhea" id="RHEA-COMP:12069"/>
        <dbReference type="ChEBI" id="CHEBI:65314"/>
        <dbReference type="ChEBI" id="CHEBI:65315"/>
    </reaction>
</comment>
<gene>
    <name evidence="7" type="ORF">B5F75_05795</name>
</gene>
<dbReference type="InterPro" id="IPR036986">
    <property type="entry name" value="S4_RNA-bd_sf"/>
</dbReference>
<evidence type="ECO:0000256" key="4">
    <source>
        <dbReference type="PROSITE-ProRule" id="PRU00182"/>
    </source>
</evidence>
<proteinExistence type="inferred from homology"/>
<comment type="caution">
    <text evidence="7">The sequence shown here is derived from an EMBL/GenBank/DDBJ whole genome shotgun (WGS) entry which is preliminary data.</text>
</comment>
<dbReference type="InterPro" id="IPR006225">
    <property type="entry name" value="PsdUridine_synth_RluC/D"/>
</dbReference>
<dbReference type="GO" id="GO:0003723">
    <property type="term" value="F:RNA binding"/>
    <property type="evidence" value="ECO:0007669"/>
    <property type="project" value="UniProtKB-KW"/>
</dbReference>
<dbReference type="Pfam" id="PF01479">
    <property type="entry name" value="S4"/>
    <property type="match status" value="1"/>
</dbReference>
<evidence type="ECO:0000259" key="6">
    <source>
        <dbReference type="SMART" id="SM00363"/>
    </source>
</evidence>
<dbReference type="AlphaFoldDB" id="A0A1Y4DA86"/>
<evidence type="ECO:0000256" key="5">
    <source>
        <dbReference type="RuleBase" id="RU362028"/>
    </source>
</evidence>
<dbReference type="InterPro" id="IPR006145">
    <property type="entry name" value="PsdUridine_synth_RsuA/RluA"/>
</dbReference>
<dbReference type="Gene3D" id="3.30.2350.10">
    <property type="entry name" value="Pseudouridine synthase"/>
    <property type="match status" value="1"/>
</dbReference>
<evidence type="ECO:0000313" key="7">
    <source>
        <dbReference type="EMBL" id="OUO56133.1"/>
    </source>
</evidence>
<dbReference type="EC" id="5.4.99.-" evidence="5"/>
<dbReference type="CDD" id="cd00165">
    <property type="entry name" value="S4"/>
    <property type="match status" value="1"/>
</dbReference>
<organism evidence="7 8">
    <name type="scientific">Candidatus Avelusimicrobium gallicola</name>
    <dbReference type="NCBI Taxonomy" id="2562704"/>
    <lineage>
        <taxon>Bacteria</taxon>
        <taxon>Pseudomonadati</taxon>
        <taxon>Elusimicrobiota</taxon>
        <taxon>Elusimicrobia</taxon>
        <taxon>Elusimicrobiales</taxon>
        <taxon>Elusimicrobiaceae</taxon>
        <taxon>Candidatus Avelusimicrobium</taxon>
    </lineage>
</organism>
<accession>A0A1Y4DA86</accession>
<dbReference type="OrthoDB" id="9807829at2"/>
<sequence length="303" mass="34018">MAENKKIVFEGYSRRLDVFAADELADFSRAIVQKMIKDGKITVNGKKVKPSWPLTPGEVVEIEMPHPQAKTDLNDLIIHDAKDFFVLIKPAGMLVHPQSPVWEEHPEAVFSSEETLVSVILANPPKGFDLSTPRAGLVHRLDRETSGVMLVAKNPEFQAEMVALFANREVHKTYHSIACGEVPDDEGTIDVPIGRVAGGKIKASDVGREAVTDYKVLERKNGFTYIELYPRTGRTNQLRVHLSWLGYPVLGDWLYRGATAERLMLHARRIEFKHPFTGKALKFEAPVPPDFKAAWKRVTTPEK</sequence>
<keyword evidence="4" id="KW-0694">RNA-binding</keyword>
<dbReference type="EMBL" id="NFJD01000004">
    <property type="protein sequence ID" value="OUO56133.1"/>
    <property type="molecule type" value="Genomic_DNA"/>
</dbReference>
<dbReference type="PANTHER" id="PTHR21600:SF87">
    <property type="entry name" value="RNA PSEUDOURIDYLATE SYNTHASE DOMAIN-CONTAINING PROTEIN 1"/>
    <property type="match status" value="1"/>
</dbReference>
<dbReference type="InterPro" id="IPR020103">
    <property type="entry name" value="PsdUridine_synth_cat_dom_sf"/>
</dbReference>
<dbReference type="Proteomes" id="UP000196368">
    <property type="component" value="Unassembled WGS sequence"/>
</dbReference>
<dbReference type="SUPFAM" id="SSF55174">
    <property type="entry name" value="Alpha-L RNA-binding motif"/>
    <property type="match status" value="1"/>
</dbReference>
<dbReference type="InterPro" id="IPR006224">
    <property type="entry name" value="PsdUridine_synth_RluA-like_CS"/>
</dbReference>
<dbReference type="PANTHER" id="PTHR21600">
    <property type="entry name" value="MITOCHONDRIAL RNA PSEUDOURIDINE SYNTHASE"/>
    <property type="match status" value="1"/>
</dbReference>
<feature type="domain" description="RNA-binding S4" evidence="6">
    <location>
        <begin position="14"/>
        <end position="74"/>
    </location>
</feature>
<dbReference type="CDD" id="cd02869">
    <property type="entry name" value="PseudoU_synth_RluA_like"/>
    <property type="match status" value="1"/>
</dbReference>
<protein>
    <recommendedName>
        <fullName evidence="5">Pseudouridine synthase</fullName>
        <ecNumber evidence="5">5.4.99.-</ecNumber>
    </recommendedName>
</protein>
<comment type="function">
    <text evidence="5">Responsible for synthesis of pseudouridine from uracil.</text>
</comment>
<dbReference type="SMART" id="SM00363">
    <property type="entry name" value="S4"/>
    <property type="match status" value="1"/>
</dbReference>
<dbReference type="InterPro" id="IPR050188">
    <property type="entry name" value="RluA_PseudoU_synthase"/>
</dbReference>
<feature type="active site" evidence="3">
    <location>
        <position position="142"/>
    </location>
</feature>
<dbReference type="GO" id="GO:0000455">
    <property type="term" value="P:enzyme-directed rRNA pseudouridine synthesis"/>
    <property type="evidence" value="ECO:0007669"/>
    <property type="project" value="TreeGrafter"/>
</dbReference>
<evidence type="ECO:0000256" key="2">
    <source>
        <dbReference type="ARBA" id="ARBA00023235"/>
    </source>
</evidence>
<keyword evidence="2 5" id="KW-0413">Isomerase</keyword>
<dbReference type="RefSeq" id="WP_087288904.1">
    <property type="nucleotide sequence ID" value="NZ_NFJD01000004.1"/>
</dbReference>
<dbReference type="PROSITE" id="PS01129">
    <property type="entry name" value="PSI_RLU"/>
    <property type="match status" value="1"/>
</dbReference>
<reference evidence="8" key="1">
    <citation type="submission" date="2017-04" db="EMBL/GenBank/DDBJ databases">
        <title>Function of individual gut microbiota members based on whole genome sequencing of pure cultures obtained from chicken caecum.</title>
        <authorList>
            <person name="Medvecky M."/>
            <person name="Cejkova D."/>
            <person name="Polansky O."/>
            <person name="Karasova D."/>
            <person name="Kubasova T."/>
            <person name="Cizek A."/>
            <person name="Rychlik I."/>
        </authorList>
    </citation>
    <scope>NUCLEOTIDE SEQUENCE [LARGE SCALE GENOMIC DNA]</scope>
    <source>
        <strain evidence="8">An273</strain>
    </source>
</reference>
<evidence type="ECO:0000256" key="1">
    <source>
        <dbReference type="ARBA" id="ARBA00010876"/>
    </source>
</evidence>
<dbReference type="PROSITE" id="PS50889">
    <property type="entry name" value="S4"/>
    <property type="match status" value="1"/>
</dbReference>
<dbReference type="Pfam" id="PF00849">
    <property type="entry name" value="PseudoU_synth_2"/>
    <property type="match status" value="1"/>
</dbReference>
<evidence type="ECO:0000256" key="3">
    <source>
        <dbReference type="PIRSR" id="PIRSR606225-1"/>
    </source>
</evidence>
<comment type="similarity">
    <text evidence="1 5">Belongs to the pseudouridine synthase RluA family.</text>
</comment>
<dbReference type="GO" id="GO:0120159">
    <property type="term" value="F:rRNA pseudouridine synthase activity"/>
    <property type="evidence" value="ECO:0007669"/>
    <property type="project" value="UniProtKB-ARBA"/>
</dbReference>
<evidence type="ECO:0000313" key="8">
    <source>
        <dbReference type="Proteomes" id="UP000196368"/>
    </source>
</evidence>
<dbReference type="SUPFAM" id="SSF55120">
    <property type="entry name" value="Pseudouridine synthase"/>
    <property type="match status" value="1"/>
</dbReference>
<keyword evidence="8" id="KW-1185">Reference proteome</keyword>